<reference evidence="9" key="2">
    <citation type="journal article" date="2020" name="Microorganisms">
        <title>Osmotic Adaptation and Compatible Solute Biosynthesis of Phototrophic Bacteria as Revealed from Genome Analyses.</title>
        <authorList>
            <person name="Imhoff J.F."/>
            <person name="Rahn T."/>
            <person name="Kunzel S."/>
            <person name="Keller A."/>
            <person name="Neulinger S.C."/>
        </authorList>
    </citation>
    <scope>NUCLEOTIDE SEQUENCE</scope>
    <source>
        <strain evidence="9">LMG 28126</strain>
    </source>
</reference>
<gene>
    <name evidence="9" type="ORF">CCR87_16245</name>
</gene>
<comment type="caution">
    <text evidence="9">The sequence shown here is derived from an EMBL/GenBank/DDBJ whole genome shotgun (WGS) entry which is preliminary data.</text>
</comment>
<proteinExistence type="inferred from homology"/>
<reference evidence="9" key="1">
    <citation type="submission" date="2017-05" db="EMBL/GenBank/DDBJ databases">
        <authorList>
            <person name="Imhoff J.F."/>
            <person name="Rahn T."/>
            <person name="Kuenzel S."/>
            <person name="Neulinger S.C."/>
        </authorList>
    </citation>
    <scope>NUCLEOTIDE SEQUENCE</scope>
    <source>
        <strain evidence="9">LMG 28126</strain>
    </source>
</reference>
<feature type="transmembrane region" description="Helical" evidence="8">
    <location>
        <begin position="85"/>
        <end position="103"/>
    </location>
</feature>
<dbReference type="RefSeq" id="WP_201158629.1">
    <property type="nucleotide sequence ID" value="NZ_NHSD01000328.1"/>
</dbReference>
<dbReference type="SUPFAM" id="SSF81345">
    <property type="entry name" value="ABC transporter involved in vitamin B12 uptake, BtuC"/>
    <property type="match status" value="1"/>
</dbReference>
<dbReference type="GO" id="GO:0005886">
    <property type="term" value="C:plasma membrane"/>
    <property type="evidence" value="ECO:0007669"/>
    <property type="project" value="UniProtKB-SubCell"/>
</dbReference>
<feature type="transmembrane region" description="Helical" evidence="8">
    <location>
        <begin position="59"/>
        <end position="78"/>
    </location>
</feature>
<feature type="non-terminal residue" evidence="9">
    <location>
        <position position="273"/>
    </location>
</feature>
<dbReference type="Pfam" id="PF01032">
    <property type="entry name" value="FecCD"/>
    <property type="match status" value="1"/>
</dbReference>
<evidence type="ECO:0000256" key="8">
    <source>
        <dbReference type="SAM" id="Phobius"/>
    </source>
</evidence>
<keyword evidence="7 8" id="KW-0472">Membrane</keyword>
<organism evidence="9 10">
    <name type="scientific">Rhodobaculum claviforme</name>
    <dbReference type="NCBI Taxonomy" id="1549854"/>
    <lineage>
        <taxon>Bacteria</taxon>
        <taxon>Pseudomonadati</taxon>
        <taxon>Pseudomonadota</taxon>
        <taxon>Alphaproteobacteria</taxon>
        <taxon>Rhodobacterales</taxon>
        <taxon>Paracoccaceae</taxon>
        <taxon>Rhodobaculum</taxon>
    </lineage>
</organism>
<protein>
    <submittedName>
        <fullName evidence="9">ABC transporter permease</fullName>
    </submittedName>
</protein>
<dbReference type="PANTHER" id="PTHR30472">
    <property type="entry name" value="FERRIC ENTEROBACTIN TRANSPORT SYSTEM PERMEASE PROTEIN"/>
    <property type="match status" value="1"/>
</dbReference>
<name>A0A934TNL9_9RHOB</name>
<feature type="transmembrane region" description="Helical" evidence="8">
    <location>
        <begin position="109"/>
        <end position="133"/>
    </location>
</feature>
<accession>A0A934TNL9</accession>
<keyword evidence="5 8" id="KW-0812">Transmembrane</keyword>
<dbReference type="CDD" id="cd06550">
    <property type="entry name" value="TM_ABC_iron-siderophores_like"/>
    <property type="match status" value="1"/>
</dbReference>
<feature type="transmembrane region" description="Helical" evidence="8">
    <location>
        <begin position="140"/>
        <end position="161"/>
    </location>
</feature>
<dbReference type="GO" id="GO:0033214">
    <property type="term" value="P:siderophore-iron import into cell"/>
    <property type="evidence" value="ECO:0007669"/>
    <property type="project" value="TreeGrafter"/>
</dbReference>
<keyword evidence="6 8" id="KW-1133">Transmembrane helix</keyword>
<evidence type="ECO:0000313" key="9">
    <source>
        <dbReference type="EMBL" id="MBK5928866.1"/>
    </source>
</evidence>
<evidence type="ECO:0000256" key="6">
    <source>
        <dbReference type="ARBA" id="ARBA00022989"/>
    </source>
</evidence>
<evidence type="ECO:0000256" key="4">
    <source>
        <dbReference type="ARBA" id="ARBA00022475"/>
    </source>
</evidence>
<dbReference type="InterPro" id="IPR037294">
    <property type="entry name" value="ABC_BtuC-like"/>
</dbReference>
<keyword evidence="3" id="KW-0813">Transport</keyword>
<evidence type="ECO:0000256" key="7">
    <source>
        <dbReference type="ARBA" id="ARBA00023136"/>
    </source>
</evidence>
<evidence type="ECO:0000256" key="5">
    <source>
        <dbReference type="ARBA" id="ARBA00022692"/>
    </source>
</evidence>
<evidence type="ECO:0000313" key="10">
    <source>
        <dbReference type="Proteomes" id="UP000706333"/>
    </source>
</evidence>
<dbReference type="InterPro" id="IPR000522">
    <property type="entry name" value="ABC_transptr_permease_BtuC"/>
</dbReference>
<sequence>MTARLAWTLGTVATALAMASLVIGPAGVPPGVALRALVWGDDPLMALVMREVRAPRTVLAALIGAGLGLAGAVMQGYLRNPLAEPGLIGVSGAAALGAVLTLYTGASAAFALALPLGGIAGAILAVLLVLLLAGRNADTLTLILAGVAVTSFAAALTSLALNLAPSPYAALEIVFWLLGSLSGRSMEHLGLALPFMAVGWVLLASVAPALDALTLGEDAAQSLGFHLPAVRTRLVLGTALAVGSATAVAGAIGFIGLVVPHVLRPLVGHRPAG</sequence>
<dbReference type="PANTHER" id="PTHR30472:SF25">
    <property type="entry name" value="ABC TRANSPORTER PERMEASE PROTEIN MJ0876-RELATED"/>
    <property type="match status" value="1"/>
</dbReference>
<dbReference type="GO" id="GO:0022857">
    <property type="term" value="F:transmembrane transporter activity"/>
    <property type="evidence" value="ECO:0007669"/>
    <property type="project" value="InterPro"/>
</dbReference>
<dbReference type="Gene3D" id="1.10.3470.10">
    <property type="entry name" value="ABC transporter involved in vitamin B12 uptake, BtuC"/>
    <property type="match status" value="1"/>
</dbReference>
<comment type="similarity">
    <text evidence="2">Belongs to the binding-protein-dependent transport system permease family. FecCD subfamily.</text>
</comment>
<comment type="subcellular location">
    <subcellularLocation>
        <location evidence="1">Cell membrane</location>
        <topology evidence="1">Multi-pass membrane protein</topology>
    </subcellularLocation>
</comment>
<evidence type="ECO:0000256" key="1">
    <source>
        <dbReference type="ARBA" id="ARBA00004651"/>
    </source>
</evidence>
<dbReference type="Proteomes" id="UP000706333">
    <property type="component" value="Unassembled WGS sequence"/>
</dbReference>
<keyword evidence="10" id="KW-1185">Reference proteome</keyword>
<evidence type="ECO:0000256" key="2">
    <source>
        <dbReference type="ARBA" id="ARBA00007935"/>
    </source>
</evidence>
<keyword evidence="4" id="KW-1003">Cell membrane</keyword>
<dbReference type="EMBL" id="NHSD01000328">
    <property type="protein sequence ID" value="MBK5928866.1"/>
    <property type="molecule type" value="Genomic_DNA"/>
</dbReference>
<dbReference type="AlphaFoldDB" id="A0A934TNL9"/>
<feature type="transmembrane region" description="Helical" evidence="8">
    <location>
        <begin position="234"/>
        <end position="259"/>
    </location>
</feature>
<evidence type="ECO:0000256" key="3">
    <source>
        <dbReference type="ARBA" id="ARBA00022448"/>
    </source>
</evidence>
<feature type="transmembrane region" description="Helical" evidence="8">
    <location>
        <begin position="191"/>
        <end position="214"/>
    </location>
</feature>